<evidence type="ECO:0000313" key="2">
    <source>
        <dbReference type="Proteomes" id="UP001237988"/>
    </source>
</evidence>
<evidence type="ECO:0000313" key="1">
    <source>
        <dbReference type="EMBL" id="WIC39700.1"/>
    </source>
</evidence>
<reference evidence="1" key="1">
    <citation type="submission" date="2023-04" db="EMBL/GenBank/DDBJ databases">
        <title>Bacteriophage Phass-1 Discovered in the Human Gut Virome - the Founding Member of the Proposed New Family Phassviridae.</title>
        <authorList>
            <person name="Tikunov A.Y."/>
            <person name="Morozova V.V."/>
            <person name="Chechushkov A.V."/>
            <person name="Tikunova N.V."/>
        </authorList>
    </citation>
    <scope>NUCLEOTIDE SEQUENCE</scope>
</reference>
<protein>
    <submittedName>
        <fullName evidence="1">Uncharacterized protein</fullName>
    </submittedName>
</protein>
<name>A0AAF0RUB5_9CAUD</name>
<proteinExistence type="predicted"/>
<dbReference type="Proteomes" id="UP001237988">
    <property type="component" value="Segment"/>
</dbReference>
<dbReference type="EMBL" id="OQ749652">
    <property type="protein sequence ID" value="WIC39700.1"/>
    <property type="molecule type" value="Genomic_DNA"/>
</dbReference>
<accession>A0AAF0RUB5</accession>
<sequence length="29" mass="3540">MLLYFELPWNHQDIDDFIFGDEEPIVSQK</sequence>
<organism evidence="1 2">
    <name type="scientific">Phage Phass-1</name>
    <dbReference type="NCBI Taxonomy" id="3043662"/>
    <lineage>
        <taxon>Viruses</taxon>
        <taxon>Duplodnaviria</taxon>
        <taxon>Heunggongvirae</taxon>
        <taxon>Uroviricota</taxon>
        <taxon>Caudoviricetes</taxon>
        <taxon>Caudoviricetes code 15 clade</taxon>
    </lineage>
</organism>